<evidence type="ECO:0000313" key="2">
    <source>
        <dbReference type="Proteomes" id="UP000735302"/>
    </source>
</evidence>
<dbReference type="AlphaFoldDB" id="A0AAV4B007"/>
<name>A0AAV4B007_9GAST</name>
<dbReference type="Proteomes" id="UP000735302">
    <property type="component" value="Unassembled WGS sequence"/>
</dbReference>
<accession>A0AAV4B007</accession>
<keyword evidence="2" id="KW-1185">Reference proteome</keyword>
<organism evidence="1 2">
    <name type="scientific">Plakobranchus ocellatus</name>
    <dbReference type="NCBI Taxonomy" id="259542"/>
    <lineage>
        <taxon>Eukaryota</taxon>
        <taxon>Metazoa</taxon>
        <taxon>Spiralia</taxon>
        <taxon>Lophotrochozoa</taxon>
        <taxon>Mollusca</taxon>
        <taxon>Gastropoda</taxon>
        <taxon>Heterobranchia</taxon>
        <taxon>Euthyneura</taxon>
        <taxon>Panpulmonata</taxon>
        <taxon>Sacoglossa</taxon>
        <taxon>Placobranchoidea</taxon>
        <taxon>Plakobranchidae</taxon>
        <taxon>Plakobranchus</taxon>
    </lineage>
</organism>
<proteinExistence type="predicted"/>
<sequence length="84" mass="9029">MPVTKTNIYMYIFLRCSIGPHRPGPEAGDLRPASDQLQASVWLTPTKRRASVGLAKGQRLASFSPASGQRLASFSPASGQRQAS</sequence>
<gene>
    <name evidence="1" type="ORF">PoB_003984400</name>
</gene>
<evidence type="ECO:0000313" key="1">
    <source>
        <dbReference type="EMBL" id="GFO13339.1"/>
    </source>
</evidence>
<reference evidence="1 2" key="1">
    <citation type="journal article" date="2021" name="Elife">
        <title>Chloroplast acquisition without the gene transfer in kleptoplastic sea slugs, Plakobranchus ocellatus.</title>
        <authorList>
            <person name="Maeda T."/>
            <person name="Takahashi S."/>
            <person name="Yoshida T."/>
            <person name="Shimamura S."/>
            <person name="Takaki Y."/>
            <person name="Nagai Y."/>
            <person name="Toyoda A."/>
            <person name="Suzuki Y."/>
            <person name="Arimoto A."/>
            <person name="Ishii H."/>
            <person name="Satoh N."/>
            <person name="Nishiyama T."/>
            <person name="Hasebe M."/>
            <person name="Maruyama T."/>
            <person name="Minagawa J."/>
            <person name="Obokata J."/>
            <person name="Shigenobu S."/>
        </authorList>
    </citation>
    <scope>NUCLEOTIDE SEQUENCE [LARGE SCALE GENOMIC DNA]</scope>
</reference>
<dbReference type="EMBL" id="BLXT01004484">
    <property type="protein sequence ID" value="GFO13339.1"/>
    <property type="molecule type" value="Genomic_DNA"/>
</dbReference>
<protein>
    <submittedName>
        <fullName evidence="1">Uncharacterized protein</fullName>
    </submittedName>
</protein>
<comment type="caution">
    <text evidence="1">The sequence shown here is derived from an EMBL/GenBank/DDBJ whole genome shotgun (WGS) entry which is preliminary data.</text>
</comment>